<organism evidence="2 3">
    <name type="scientific">Olivibacter oleidegradans</name>
    <dbReference type="NCBI Taxonomy" id="760123"/>
    <lineage>
        <taxon>Bacteria</taxon>
        <taxon>Pseudomonadati</taxon>
        <taxon>Bacteroidota</taxon>
        <taxon>Sphingobacteriia</taxon>
        <taxon>Sphingobacteriales</taxon>
        <taxon>Sphingobacteriaceae</taxon>
        <taxon>Olivibacter</taxon>
    </lineage>
</organism>
<proteinExistence type="predicted"/>
<keyword evidence="3" id="KW-1185">Reference proteome</keyword>
<gene>
    <name evidence="2" type="ORF">ACFFI0_04080</name>
</gene>
<feature type="domain" description="NIF system FeS cluster assembly NifU C-terminal" evidence="1">
    <location>
        <begin position="7"/>
        <end position="73"/>
    </location>
</feature>
<dbReference type="InterPro" id="IPR001075">
    <property type="entry name" value="NIF_FeS_clus_asmbl_NifU_C"/>
</dbReference>
<dbReference type="RefSeq" id="WP_013664655.1">
    <property type="nucleotide sequence ID" value="NZ_JBHLWO010000001.1"/>
</dbReference>
<accession>A0ABV6HH43</accession>
<dbReference type="EMBL" id="JBHLWO010000001">
    <property type="protein sequence ID" value="MFC0317470.1"/>
    <property type="molecule type" value="Genomic_DNA"/>
</dbReference>
<sequence>MSLQERVEEALNTLRPYLEADGGNVTIEEITSENVVRLRLLGSCASCSMSIMTFKAGLEQAIQKAVPEITAVEAINITDPNDPNATMPQRVN</sequence>
<dbReference type="PANTHER" id="PTHR11178:SF39">
    <property type="entry name" value="NIFU-LIKE PROTEIN 2, CHLOROPLASTIC"/>
    <property type="match status" value="1"/>
</dbReference>
<dbReference type="InterPro" id="IPR034904">
    <property type="entry name" value="FSCA_dom_sf"/>
</dbReference>
<evidence type="ECO:0000313" key="2">
    <source>
        <dbReference type="EMBL" id="MFC0317470.1"/>
    </source>
</evidence>
<comment type="caution">
    <text evidence="2">The sequence shown here is derived from an EMBL/GenBank/DDBJ whole genome shotgun (WGS) entry which is preliminary data.</text>
</comment>
<name>A0ABV6HH43_9SPHI</name>
<protein>
    <submittedName>
        <fullName evidence="2">NifU family protein</fullName>
    </submittedName>
</protein>
<evidence type="ECO:0000259" key="1">
    <source>
        <dbReference type="Pfam" id="PF01106"/>
    </source>
</evidence>
<evidence type="ECO:0000313" key="3">
    <source>
        <dbReference type="Proteomes" id="UP001589774"/>
    </source>
</evidence>
<dbReference type="PANTHER" id="PTHR11178">
    <property type="entry name" value="IRON-SULFUR CLUSTER SCAFFOLD PROTEIN NFU-RELATED"/>
    <property type="match status" value="1"/>
</dbReference>
<dbReference type="SUPFAM" id="SSF117916">
    <property type="entry name" value="Fe-S cluster assembly (FSCA) domain-like"/>
    <property type="match status" value="1"/>
</dbReference>
<reference evidence="2 3" key="1">
    <citation type="submission" date="2024-09" db="EMBL/GenBank/DDBJ databases">
        <authorList>
            <person name="Sun Q."/>
            <person name="Mori K."/>
        </authorList>
    </citation>
    <scope>NUCLEOTIDE SEQUENCE [LARGE SCALE GENOMIC DNA]</scope>
    <source>
        <strain evidence="2 3">CCM 7765</strain>
    </source>
</reference>
<dbReference type="Proteomes" id="UP001589774">
    <property type="component" value="Unassembled WGS sequence"/>
</dbReference>
<dbReference type="Gene3D" id="3.30.300.130">
    <property type="entry name" value="Fe-S cluster assembly (FSCA)"/>
    <property type="match status" value="1"/>
</dbReference>
<dbReference type="Pfam" id="PF01106">
    <property type="entry name" value="NifU"/>
    <property type="match status" value="1"/>
</dbReference>